<dbReference type="OrthoDB" id="5373033at2"/>
<evidence type="ECO:0000256" key="11">
    <source>
        <dbReference type="ARBA" id="ARBA00037847"/>
    </source>
</evidence>
<feature type="transmembrane region" description="Helical" evidence="12">
    <location>
        <begin position="29"/>
        <end position="48"/>
    </location>
</feature>
<sequence>MYKAILIVALAMLPVAIFANDGAETNYDIVQRTVNFIIFASIIWYLLANRIKAFFVARTLGIQAELDKVQDTKKASEEKKLEAVKKSEDAKRISAEIIESAKADIDAIKQKVLVAVEAEIANLNKNFDEMMKVELSKVKKDVVASILDELLNSDTINLSQDELVDIVLKKVA</sequence>
<dbReference type="STRING" id="544718.AAX25_00411"/>
<evidence type="ECO:0000256" key="3">
    <source>
        <dbReference type="ARBA" id="ARBA00022692"/>
    </source>
</evidence>
<evidence type="ECO:0000256" key="9">
    <source>
        <dbReference type="ARBA" id="ARBA00025198"/>
    </source>
</evidence>
<evidence type="ECO:0000256" key="13">
    <source>
        <dbReference type="RuleBase" id="RU003848"/>
    </source>
</evidence>
<keyword evidence="1 12" id="KW-0813">Transport</keyword>
<evidence type="ECO:0000313" key="17">
    <source>
        <dbReference type="Proteomes" id="UP000093281"/>
    </source>
</evidence>
<accession>A0A1C0B7Q0</accession>
<evidence type="ECO:0000256" key="12">
    <source>
        <dbReference type="HAMAP-Rule" id="MF_01398"/>
    </source>
</evidence>
<evidence type="ECO:0000313" key="18">
    <source>
        <dbReference type="Proteomes" id="UP000308001"/>
    </source>
</evidence>
<proteinExistence type="inferred from homology"/>
<evidence type="ECO:0000256" key="4">
    <source>
        <dbReference type="ARBA" id="ARBA00022781"/>
    </source>
</evidence>
<feature type="signal peptide" evidence="14">
    <location>
        <begin position="1"/>
        <end position="19"/>
    </location>
</feature>
<evidence type="ECO:0000256" key="5">
    <source>
        <dbReference type="ARBA" id="ARBA00022989"/>
    </source>
</evidence>
<keyword evidence="4 12" id="KW-0375">Hydrogen ion transport</keyword>
<reference evidence="17" key="2">
    <citation type="submission" date="2015-05" db="EMBL/GenBank/DDBJ databases">
        <authorList>
            <person name="Rovetto F."/>
            <person name="Cocolin L."/>
            <person name="Illeghems K."/>
            <person name="Van Nieuwerburgh F."/>
            <person name="Houf K."/>
        </authorList>
    </citation>
    <scope>NUCLEOTIDE SEQUENCE [LARGE SCALE GENOMIC DNA]</scope>
    <source>
        <strain evidence="17">DU22</strain>
    </source>
</reference>
<dbReference type="RefSeq" id="WP_066181464.1">
    <property type="nucleotide sequence ID" value="NZ_LCUJ01000002.1"/>
</dbReference>
<keyword evidence="12" id="KW-1003">Cell membrane</keyword>
<comment type="subunit">
    <text evidence="12">F-type ATPases have 2 components, F(1) - the catalytic core - and F(0) - the membrane proton channel. F(1) has five subunits: alpha(3), beta(3), gamma(1), delta(1), epsilon(1). F(0) has three main subunits: a(1), b(2) and c(10-14). The alpha and beta chains form an alternating ring which encloses part of the gamma chain. F(1) is attached to F(0) by a central stalk formed by the gamma and epsilon chains, while a peripheral stalk is formed by the delta and b chains.</text>
</comment>
<evidence type="ECO:0000256" key="14">
    <source>
        <dbReference type="SAM" id="SignalP"/>
    </source>
</evidence>
<dbReference type="GO" id="GO:0046933">
    <property type="term" value="F:proton-transporting ATP synthase activity, rotational mechanism"/>
    <property type="evidence" value="ECO:0007669"/>
    <property type="project" value="UniProtKB-UniRule"/>
</dbReference>
<keyword evidence="7 12" id="KW-0472">Membrane</keyword>
<comment type="subcellular location">
    <subcellularLocation>
        <location evidence="12">Cell membrane</location>
        <topology evidence="12">Single-pass membrane protein</topology>
    </subcellularLocation>
    <subcellularLocation>
        <location evidence="11">Endomembrane system</location>
        <topology evidence="11">Single-pass membrane protein</topology>
    </subcellularLocation>
</comment>
<dbReference type="Pfam" id="PF00430">
    <property type="entry name" value="ATP-synt_B"/>
    <property type="match status" value="1"/>
</dbReference>
<keyword evidence="14" id="KW-0732">Signal</keyword>
<reference evidence="16 18" key="3">
    <citation type="submission" date="2019-05" db="EMBL/GenBank/DDBJ databases">
        <title>Arcobacter cibarius and Arcobacter thereius providing challenges in identification an antibiotic susceptibility and Quinolone resistance.</title>
        <authorList>
            <person name="Busch A."/>
            <person name="Hanel I."/>
            <person name="Hotzel H."/>
            <person name="Tomaso H."/>
        </authorList>
    </citation>
    <scope>NUCLEOTIDE SEQUENCE [LARGE SCALE GENOMIC DNA]</scope>
    <source>
        <strain evidence="16 18">17CS1191_2</strain>
    </source>
</reference>
<keyword evidence="8 12" id="KW-0066">ATP synthesis</keyword>
<evidence type="ECO:0000256" key="8">
    <source>
        <dbReference type="ARBA" id="ARBA00023310"/>
    </source>
</evidence>
<comment type="caution">
    <text evidence="15">The sequence shown here is derived from an EMBL/GenBank/DDBJ whole genome shotgun (WGS) entry which is preliminary data.</text>
</comment>
<gene>
    <name evidence="12" type="primary">atpF</name>
    <name evidence="15" type="ORF">AAX29_00665</name>
    <name evidence="16" type="ORF">FE246_00515</name>
</gene>
<evidence type="ECO:0000256" key="10">
    <source>
        <dbReference type="ARBA" id="ARBA00025614"/>
    </source>
</evidence>
<evidence type="ECO:0000313" key="16">
    <source>
        <dbReference type="EMBL" id="TLS73000.1"/>
    </source>
</evidence>
<evidence type="ECO:0000313" key="15">
    <source>
        <dbReference type="EMBL" id="OCL99620.1"/>
    </source>
</evidence>
<dbReference type="GO" id="GO:0005886">
    <property type="term" value="C:plasma membrane"/>
    <property type="evidence" value="ECO:0007669"/>
    <property type="project" value="UniProtKB-SubCell"/>
</dbReference>
<dbReference type="GO" id="GO:0012505">
    <property type="term" value="C:endomembrane system"/>
    <property type="evidence" value="ECO:0007669"/>
    <property type="project" value="UniProtKB-SubCell"/>
</dbReference>
<feature type="chain" id="PRO_5038215825" description="ATP synthase subunit b" evidence="14">
    <location>
        <begin position="20"/>
        <end position="172"/>
    </location>
</feature>
<evidence type="ECO:0000256" key="6">
    <source>
        <dbReference type="ARBA" id="ARBA00023065"/>
    </source>
</evidence>
<reference evidence="15" key="1">
    <citation type="submission" date="2015-05" db="EMBL/GenBank/DDBJ databases">
        <authorList>
            <person name="Wang D.B."/>
            <person name="Wang M."/>
        </authorList>
    </citation>
    <scope>NUCLEOTIDE SEQUENCE [LARGE SCALE GENOMIC DNA]</scope>
    <source>
        <strain evidence="15">DU22</strain>
    </source>
</reference>
<keyword evidence="3 12" id="KW-0812">Transmembrane</keyword>
<comment type="similarity">
    <text evidence="12 13">Belongs to the ATPase B chain family.</text>
</comment>
<keyword evidence="5 12" id="KW-1133">Transmembrane helix</keyword>
<comment type="function">
    <text evidence="9 12">F(1)F(0) ATP synthase produces ATP from ADP in the presence of a proton or sodium gradient. F-type ATPases consist of two structural domains, F(1) containing the extramembraneous catalytic core and F(0) containing the membrane proton channel, linked together by a central stalk and a peripheral stalk. During catalysis, ATP synthesis in the catalytic domain of F(1) is coupled via a rotary mechanism of the central stalk subunits to proton translocation.</text>
</comment>
<dbReference type="Proteomes" id="UP000308001">
    <property type="component" value="Unassembled WGS sequence"/>
</dbReference>
<comment type="function">
    <text evidence="10">Component of the F(0) channel, it forms part of the peripheral stalk, linking F(1) to F(0). The b'-subunit is a diverged and duplicated form of b found in plants and photosynthetic bacteria.</text>
</comment>
<dbReference type="HAMAP" id="MF_01398">
    <property type="entry name" value="ATP_synth_b_bprime"/>
    <property type="match status" value="1"/>
</dbReference>
<protein>
    <recommendedName>
        <fullName evidence="12">ATP synthase subunit b</fullName>
    </recommendedName>
    <alternativeName>
        <fullName evidence="12">ATP synthase F(0) sector subunit b</fullName>
    </alternativeName>
    <alternativeName>
        <fullName evidence="12">ATPase subunit I</fullName>
    </alternativeName>
    <alternativeName>
        <fullName evidence="12">F-type ATPase subunit b</fullName>
        <shortName evidence="12">F-ATPase subunit b</shortName>
    </alternativeName>
</protein>
<dbReference type="Proteomes" id="UP000093281">
    <property type="component" value="Unassembled WGS sequence"/>
</dbReference>
<dbReference type="GO" id="GO:0045259">
    <property type="term" value="C:proton-transporting ATP synthase complex"/>
    <property type="evidence" value="ECO:0007669"/>
    <property type="project" value="UniProtKB-KW"/>
</dbReference>
<evidence type="ECO:0000256" key="2">
    <source>
        <dbReference type="ARBA" id="ARBA00022547"/>
    </source>
</evidence>
<dbReference type="EMBL" id="VBUF01000001">
    <property type="protein sequence ID" value="TLS73000.1"/>
    <property type="molecule type" value="Genomic_DNA"/>
</dbReference>
<dbReference type="AlphaFoldDB" id="A0A1C0B7Q0"/>
<dbReference type="CDD" id="cd06503">
    <property type="entry name" value="ATP-synt_Fo_b"/>
    <property type="match status" value="1"/>
</dbReference>
<evidence type="ECO:0000256" key="1">
    <source>
        <dbReference type="ARBA" id="ARBA00022448"/>
    </source>
</evidence>
<dbReference type="PATRIC" id="fig|544718.43.peg.402"/>
<name>A0A1C0B7Q0_9BACT</name>
<keyword evidence="2 12" id="KW-0138">CF(0)</keyword>
<dbReference type="EMBL" id="LCUJ01000002">
    <property type="protein sequence ID" value="OCL99620.1"/>
    <property type="molecule type" value="Genomic_DNA"/>
</dbReference>
<evidence type="ECO:0000256" key="7">
    <source>
        <dbReference type="ARBA" id="ARBA00023136"/>
    </source>
</evidence>
<dbReference type="InterPro" id="IPR002146">
    <property type="entry name" value="ATP_synth_b/b'su_bac/chlpt"/>
</dbReference>
<keyword evidence="6 12" id="KW-0406">Ion transport</keyword>
<organism evidence="15 17">
    <name type="scientific">Aliarcobacter thereius</name>
    <dbReference type="NCBI Taxonomy" id="544718"/>
    <lineage>
        <taxon>Bacteria</taxon>
        <taxon>Pseudomonadati</taxon>
        <taxon>Campylobacterota</taxon>
        <taxon>Epsilonproteobacteria</taxon>
        <taxon>Campylobacterales</taxon>
        <taxon>Arcobacteraceae</taxon>
        <taxon>Aliarcobacter</taxon>
    </lineage>
</organism>